<dbReference type="AlphaFoldDB" id="A0A6L5B824"/>
<feature type="non-terminal residue" evidence="1">
    <location>
        <position position="1"/>
    </location>
</feature>
<gene>
    <name evidence="1" type="ORF">AG4045_020584</name>
</gene>
<name>A0A6L5B824_APIGR</name>
<dbReference type="Proteomes" id="UP000593563">
    <property type="component" value="Unassembled WGS sequence"/>
</dbReference>
<evidence type="ECO:0000313" key="1">
    <source>
        <dbReference type="EMBL" id="KAF1001545.1"/>
    </source>
</evidence>
<organism evidence="1 2">
    <name type="scientific">Apium graveolens</name>
    <name type="common">Celery</name>
    <dbReference type="NCBI Taxonomy" id="4045"/>
    <lineage>
        <taxon>Eukaryota</taxon>
        <taxon>Viridiplantae</taxon>
        <taxon>Streptophyta</taxon>
        <taxon>Embryophyta</taxon>
        <taxon>Tracheophyta</taxon>
        <taxon>Spermatophyta</taxon>
        <taxon>Magnoliopsida</taxon>
        <taxon>eudicotyledons</taxon>
        <taxon>Gunneridae</taxon>
        <taxon>Pentapetalae</taxon>
        <taxon>asterids</taxon>
        <taxon>campanulids</taxon>
        <taxon>Apiales</taxon>
        <taxon>Apiaceae</taxon>
        <taxon>Apioideae</taxon>
        <taxon>apioid superclade</taxon>
        <taxon>Apieae</taxon>
        <taxon>Apium</taxon>
    </lineage>
</organism>
<evidence type="ECO:0000313" key="2">
    <source>
        <dbReference type="Proteomes" id="UP000593563"/>
    </source>
</evidence>
<reference evidence="1" key="1">
    <citation type="submission" date="2020-01" db="EMBL/GenBank/DDBJ databases">
        <title>The Celery Genome Sequence Reveals Sequential Paleo-tetraploidization, Resistance Gene Elimination, Karyotype Evolution, and Functional Innovation in Apiales.</title>
        <authorList>
            <person name="Song X."/>
        </authorList>
    </citation>
    <scope>NUCLEOTIDE SEQUENCE</scope>
    <source>
        <tissue evidence="1">Leaf</tissue>
    </source>
</reference>
<keyword evidence="2" id="KW-1185">Reference proteome</keyword>
<accession>A0A6L5B824</accession>
<comment type="caution">
    <text evidence="1">The sequence shown here is derived from an EMBL/GenBank/DDBJ whole genome shotgun (WGS) entry which is preliminary data.</text>
</comment>
<protein>
    <submittedName>
        <fullName evidence="1">Uncharacterized protein</fullName>
    </submittedName>
</protein>
<dbReference type="EMBL" id="WRXP01003854">
    <property type="protein sequence ID" value="KAF1001545.1"/>
    <property type="molecule type" value="Genomic_DNA"/>
</dbReference>
<sequence length="89" mass="9825">RDIDGLMYYKKSPKPRSFLLPKIRNIDDGGENCIPGGGFCLGDPTGCCVLDIDGLMYYKKSPKPRSFLLPKIRNIDDGVKTASLVEGFV</sequence>
<proteinExistence type="predicted"/>